<keyword evidence="2" id="KW-1185">Reference proteome</keyword>
<accession>A0A364P042</accession>
<protein>
    <submittedName>
        <fullName evidence="1">Uncharacterized protein</fullName>
    </submittedName>
</protein>
<sequence>MARRISKISYVTPEQAEKLRLLAAGSGTSESYWTAKMIENEWSRRYLGLSVDEVWNLECLAGERVKIRLAGGRKIRREYVR</sequence>
<gene>
    <name evidence="1" type="ORF">CU669_08360</name>
</gene>
<reference evidence="1 2" key="1">
    <citation type="submission" date="2017-11" db="EMBL/GenBank/DDBJ databases">
        <title>Draft genome sequence of magnetotactic bacterium Magnetospirillum kuznetsovii LBB-42.</title>
        <authorList>
            <person name="Grouzdev D.S."/>
            <person name="Rysina M.S."/>
            <person name="Baslerov R.V."/>
            <person name="Koziaeva V."/>
        </authorList>
    </citation>
    <scope>NUCLEOTIDE SEQUENCE [LARGE SCALE GENOMIC DNA]</scope>
    <source>
        <strain evidence="1 2">LBB-42</strain>
    </source>
</reference>
<proteinExistence type="predicted"/>
<name>A0A364P042_9PROT</name>
<dbReference type="EMBL" id="PGTO01000004">
    <property type="protein sequence ID" value="RAU22676.1"/>
    <property type="molecule type" value="Genomic_DNA"/>
</dbReference>
<evidence type="ECO:0000313" key="1">
    <source>
        <dbReference type="EMBL" id="RAU22676.1"/>
    </source>
</evidence>
<dbReference type="Proteomes" id="UP000251075">
    <property type="component" value="Unassembled WGS sequence"/>
</dbReference>
<organism evidence="1 2">
    <name type="scientific">Paramagnetospirillum kuznetsovii</name>
    <dbReference type="NCBI Taxonomy" id="2053833"/>
    <lineage>
        <taxon>Bacteria</taxon>
        <taxon>Pseudomonadati</taxon>
        <taxon>Pseudomonadota</taxon>
        <taxon>Alphaproteobacteria</taxon>
        <taxon>Rhodospirillales</taxon>
        <taxon>Magnetospirillaceae</taxon>
        <taxon>Paramagnetospirillum</taxon>
    </lineage>
</organism>
<comment type="caution">
    <text evidence="1">The sequence shown here is derived from an EMBL/GenBank/DDBJ whole genome shotgun (WGS) entry which is preliminary data.</text>
</comment>
<dbReference type="AlphaFoldDB" id="A0A364P042"/>
<evidence type="ECO:0000313" key="2">
    <source>
        <dbReference type="Proteomes" id="UP000251075"/>
    </source>
</evidence>
<dbReference type="RefSeq" id="WP_112143566.1">
    <property type="nucleotide sequence ID" value="NZ_PGTO01000004.1"/>
</dbReference>